<dbReference type="EMBL" id="JH431955">
    <property type="status" value="NOT_ANNOTATED_CDS"/>
    <property type="molecule type" value="Genomic_DNA"/>
</dbReference>
<evidence type="ECO:0000256" key="1">
    <source>
        <dbReference type="SAM" id="SignalP"/>
    </source>
</evidence>
<reference evidence="2" key="2">
    <citation type="submission" date="2015-02" db="UniProtKB">
        <authorList>
            <consortium name="EnsemblMetazoa"/>
        </authorList>
    </citation>
    <scope>IDENTIFICATION</scope>
</reference>
<dbReference type="PhylomeDB" id="T1J8K2"/>
<evidence type="ECO:0000313" key="3">
    <source>
        <dbReference type="Proteomes" id="UP000014500"/>
    </source>
</evidence>
<accession>T1J8K2</accession>
<dbReference type="EnsemblMetazoa" id="SMAR010036-RA">
    <property type="protein sequence ID" value="SMAR010036-PA"/>
    <property type="gene ID" value="SMAR010036"/>
</dbReference>
<feature type="signal peptide" evidence="1">
    <location>
        <begin position="1"/>
        <end position="24"/>
    </location>
</feature>
<dbReference type="HOGENOM" id="CLU_1878002_0_0_1"/>
<reference evidence="3" key="1">
    <citation type="submission" date="2011-05" db="EMBL/GenBank/DDBJ databases">
        <authorList>
            <person name="Richards S.R."/>
            <person name="Qu J."/>
            <person name="Jiang H."/>
            <person name="Jhangiani S.N."/>
            <person name="Agravi P."/>
            <person name="Goodspeed R."/>
            <person name="Gross S."/>
            <person name="Mandapat C."/>
            <person name="Jackson L."/>
            <person name="Mathew T."/>
            <person name="Pu L."/>
            <person name="Thornton R."/>
            <person name="Saada N."/>
            <person name="Wilczek-Boney K.B."/>
            <person name="Lee S."/>
            <person name="Kovar C."/>
            <person name="Wu Y."/>
            <person name="Scherer S.E."/>
            <person name="Worley K.C."/>
            <person name="Muzny D.M."/>
            <person name="Gibbs R."/>
        </authorList>
    </citation>
    <scope>NUCLEOTIDE SEQUENCE</scope>
    <source>
        <strain evidence="3">Brora</strain>
    </source>
</reference>
<keyword evidence="1" id="KW-0732">Signal</keyword>
<proteinExistence type="predicted"/>
<evidence type="ECO:0000313" key="2">
    <source>
        <dbReference type="EnsemblMetazoa" id="SMAR010036-PA"/>
    </source>
</evidence>
<protein>
    <submittedName>
        <fullName evidence="2">Uncharacterized protein</fullName>
    </submittedName>
</protein>
<name>T1J8K2_STRMM</name>
<sequence length="134" mass="15276">MNKVGLYLIGACVLIAFKNHQAESEPLTKEVLSARYPGLDSRVIELRVATQNAFHALYKFDRKAAYPFMGFLLKFDRILRDHTSLKLIKLRLTALMDDAIKPSRGFDLSKANEKIKTTLQLLLDAKEKVKNIKI</sequence>
<organism evidence="2 3">
    <name type="scientific">Strigamia maritima</name>
    <name type="common">European centipede</name>
    <name type="synonym">Geophilus maritimus</name>
    <dbReference type="NCBI Taxonomy" id="126957"/>
    <lineage>
        <taxon>Eukaryota</taxon>
        <taxon>Metazoa</taxon>
        <taxon>Ecdysozoa</taxon>
        <taxon>Arthropoda</taxon>
        <taxon>Myriapoda</taxon>
        <taxon>Chilopoda</taxon>
        <taxon>Pleurostigmophora</taxon>
        <taxon>Geophilomorpha</taxon>
        <taxon>Linotaeniidae</taxon>
        <taxon>Strigamia</taxon>
    </lineage>
</organism>
<dbReference type="Proteomes" id="UP000014500">
    <property type="component" value="Unassembled WGS sequence"/>
</dbReference>
<keyword evidence="3" id="KW-1185">Reference proteome</keyword>
<dbReference type="AlphaFoldDB" id="T1J8K2"/>
<feature type="chain" id="PRO_5004580063" evidence="1">
    <location>
        <begin position="25"/>
        <end position="134"/>
    </location>
</feature>